<name>R7VM27_CAPTE</name>
<evidence type="ECO:0000256" key="1">
    <source>
        <dbReference type="ARBA" id="ARBA00022499"/>
    </source>
</evidence>
<feature type="non-terminal residue" evidence="6">
    <location>
        <position position="1"/>
    </location>
</feature>
<keyword evidence="1" id="KW-1017">Isopeptide bond</keyword>
<evidence type="ECO:0000256" key="3">
    <source>
        <dbReference type="ARBA" id="ARBA00022843"/>
    </source>
</evidence>
<protein>
    <submittedName>
        <fullName evidence="6 7">Uncharacterized protein</fullName>
    </submittedName>
</protein>
<dbReference type="InterPro" id="IPR021893">
    <property type="entry name" value="ZMYM2-like_C"/>
</dbReference>
<dbReference type="Pfam" id="PF25561">
    <property type="entry name" value="QRICH1"/>
    <property type="match status" value="1"/>
</dbReference>
<evidence type="ECO:0000313" key="8">
    <source>
        <dbReference type="Proteomes" id="UP000014760"/>
    </source>
</evidence>
<feature type="domain" description="ZMYM2-like/QRICH1 C-terminal" evidence="4">
    <location>
        <begin position="52"/>
        <end position="218"/>
    </location>
</feature>
<keyword evidence="2" id="KW-0597">Phosphoprotein</keyword>
<gene>
    <name evidence="6" type="ORF">CAPTEDRAFT_147235</name>
</gene>
<dbReference type="PANTHER" id="PTHR45736">
    <property type="entry name" value="ZINC FINGER MYM-TYPE PROTEIN"/>
    <property type="match status" value="1"/>
</dbReference>
<keyword evidence="8" id="KW-1185">Reference proteome</keyword>
<evidence type="ECO:0000259" key="5">
    <source>
        <dbReference type="Pfam" id="PF25561"/>
    </source>
</evidence>
<reference evidence="8" key="1">
    <citation type="submission" date="2012-12" db="EMBL/GenBank/DDBJ databases">
        <authorList>
            <person name="Hellsten U."/>
            <person name="Grimwood J."/>
            <person name="Chapman J.A."/>
            <person name="Shapiro H."/>
            <person name="Aerts A."/>
            <person name="Otillar R.P."/>
            <person name="Terry A.Y."/>
            <person name="Boore J.L."/>
            <person name="Simakov O."/>
            <person name="Marletaz F."/>
            <person name="Cho S.-J."/>
            <person name="Edsinger-Gonzales E."/>
            <person name="Havlak P."/>
            <person name="Kuo D.-H."/>
            <person name="Larsson T."/>
            <person name="Lv J."/>
            <person name="Arendt D."/>
            <person name="Savage R."/>
            <person name="Osoegawa K."/>
            <person name="de Jong P."/>
            <person name="Lindberg D.R."/>
            <person name="Seaver E.C."/>
            <person name="Weisblat D.A."/>
            <person name="Putnam N.H."/>
            <person name="Grigoriev I.V."/>
            <person name="Rokhsar D.S."/>
        </authorList>
    </citation>
    <scope>NUCLEOTIDE SEQUENCE</scope>
    <source>
        <strain evidence="8">I ESC-2004</strain>
    </source>
</reference>
<proteinExistence type="predicted"/>
<evidence type="ECO:0000259" key="4">
    <source>
        <dbReference type="Pfam" id="PF12012"/>
    </source>
</evidence>
<evidence type="ECO:0000256" key="2">
    <source>
        <dbReference type="ARBA" id="ARBA00022553"/>
    </source>
</evidence>
<dbReference type="EnsemblMetazoa" id="CapteT147235">
    <property type="protein sequence ID" value="CapteP147235"/>
    <property type="gene ID" value="CapteG147235"/>
</dbReference>
<sequence length="228" mass="26364">ILSICLGLQHFISDNNRPDCIFTDKAFSKFTTLLHKVLDVPPPTITDGQALCIDEDVLWETSQLGAHSPQVLLNTLVYFNMKYLKLLNFEDHLRISFSQYSIDWLPDGAGNFQLCLQHSLEAGKHIFYHFMHKSADTLYISFVFLSDSPRKIVKENVEKPLQCFVKLFEFFSSRCPENVRKSNSAFYLLPESFCGPGNPAWYTEESLDQESLWKIFVKFCFVKQMHVS</sequence>
<reference evidence="7" key="3">
    <citation type="submission" date="2015-06" db="UniProtKB">
        <authorList>
            <consortium name="EnsemblMetazoa"/>
        </authorList>
    </citation>
    <scope>IDENTIFICATION</scope>
</reference>
<dbReference type="InterPro" id="IPR051284">
    <property type="entry name" value="ZnF_MYMT-QRICH1"/>
</dbReference>
<dbReference type="HOGENOM" id="CLU_056114_1_0_1"/>
<dbReference type="Pfam" id="PF12012">
    <property type="entry name" value="DUF3504"/>
    <property type="match status" value="1"/>
</dbReference>
<dbReference type="OrthoDB" id="10025028at2759"/>
<dbReference type="PANTHER" id="PTHR45736:SF1">
    <property type="entry name" value="WITHOUT CHILDREN, ISOFORM B"/>
    <property type="match status" value="1"/>
</dbReference>
<dbReference type="STRING" id="283909.R7VM27"/>
<feature type="domain" description="QRICH1-like" evidence="5">
    <location>
        <begin position="1"/>
        <end position="39"/>
    </location>
</feature>
<evidence type="ECO:0000313" key="6">
    <source>
        <dbReference type="EMBL" id="ELU18776.1"/>
    </source>
</evidence>
<dbReference type="EMBL" id="KB291799">
    <property type="protein sequence ID" value="ELU18776.1"/>
    <property type="molecule type" value="Genomic_DNA"/>
</dbReference>
<reference evidence="6 8" key="2">
    <citation type="journal article" date="2013" name="Nature">
        <title>Insights into bilaterian evolution from three spiralian genomes.</title>
        <authorList>
            <person name="Simakov O."/>
            <person name="Marletaz F."/>
            <person name="Cho S.J."/>
            <person name="Edsinger-Gonzales E."/>
            <person name="Havlak P."/>
            <person name="Hellsten U."/>
            <person name="Kuo D.H."/>
            <person name="Larsson T."/>
            <person name="Lv J."/>
            <person name="Arendt D."/>
            <person name="Savage R."/>
            <person name="Osoegawa K."/>
            <person name="de Jong P."/>
            <person name="Grimwood J."/>
            <person name="Chapman J.A."/>
            <person name="Shapiro H."/>
            <person name="Aerts A."/>
            <person name="Otillar R.P."/>
            <person name="Terry A.Y."/>
            <person name="Boore J.L."/>
            <person name="Grigoriev I.V."/>
            <person name="Lindberg D.R."/>
            <person name="Seaver E.C."/>
            <person name="Weisblat D.A."/>
            <person name="Putnam N.H."/>
            <person name="Rokhsar D.S."/>
        </authorList>
    </citation>
    <scope>NUCLEOTIDE SEQUENCE</scope>
    <source>
        <strain evidence="6 8">I ESC-2004</strain>
    </source>
</reference>
<dbReference type="Proteomes" id="UP000014760">
    <property type="component" value="Unassembled WGS sequence"/>
</dbReference>
<dbReference type="AlphaFoldDB" id="R7VM27"/>
<evidence type="ECO:0000313" key="7">
    <source>
        <dbReference type="EnsemblMetazoa" id="CapteP147235"/>
    </source>
</evidence>
<dbReference type="InterPro" id="IPR057926">
    <property type="entry name" value="QRICH1_dom"/>
</dbReference>
<accession>R7VM27</accession>
<organism evidence="6">
    <name type="scientific">Capitella teleta</name>
    <name type="common">Polychaete worm</name>
    <dbReference type="NCBI Taxonomy" id="283909"/>
    <lineage>
        <taxon>Eukaryota</taxon>
        <taxon>Metazoa</taxon>
        <taxon>Spiralia</taxon>
        <taxon>Lophotrochozoa</taxon>
        <taxon>Annelida</taxon>
        <taxon>Polychaeta</taxon>
        <taxon>Sedentaria</taxon>
        <taxon>Scolecida</taxon>
        <taxon>Capitellidae</taxon>
        <taxon>Capitella</taxon>
    </lineage>
</organism>
<dbReference type="OMA" id="EELEMHQ"/>
<dbReference type="EMBL" id="AMQN01000528">
    <property type="status" value="NOT_ANNOTATED_CDS"/>
    <property type="molecule type" value="Genomic_DNA"/>
</dbReference>
<keyword evidence="3" id="KW-0832">Ubl conjugation</keyword>